<feature type="compositionally biased region" description="Polar residues" evidence="11">
    <location>
        <begin position="855"/>
        <end position="872"/>
    </location>
</feature>
<organism evidence="13 14">
    <name type="scientific">Helicocarpus griseus UAMH5409</name>
    <dbReference type="NCBI Taxonomy" id="1447875"/>
    <lineage>
        <taxon>Eukaryota</taxon>
        <taxon>Fungi</taxon>
        <taxon>Dikarya</taxon>
        <taxon>Ascomycota</taxon>
        <taxon>Pezizomycotina</taxon>
        <taxon>Eurotiomycetes</taxon>
        <taxon>Eurotiomycetidae</taxon>
        <taxon>Onygenales</taxon>
        <taxon>Ajellomycetaceae</taxon>
        <taxon>Helicocarpus</taxon>
    </lineage>
</organism>
<feature type="region of interest" description="Disordered" evidence="11">
    <location>
        <begin position="855"/>
        <end position="952"/>
    </location>
</feature>
<proteinExistence type="inferred from homology"/>
<evidence type="ECO:0000313" key="14">
    <source>
        <dbReference type="Proteomes" id="UP000223968"/>
    </source>
</evidence>
<dbReference type="AlphaFoldDB" id="A0A2B7XE48"/>
<feature type="repeat" description="Pumilio" evidence="10">
    <location>
        <begin position="746"/>
        <end position="781"/>
    </location>
</feature>
<accession>A0A2B7XE48</accession>
<dbReference type="Gene3D" id="1.25.10.10">
    <property type="entry name" value="Leucine-rich Repeat Variant"/>
    <property type="match status" value="1"/>
</dbReference>
<keyword evidence="6" id="KW-0694">RNA-binding</keyword>
<evidence type="ECO:0000256" key="1">
    <source>
        <dbReference type="ARBA" id="ARBA00004496"/>
    </source>
</evidence>
<dbReference type="PANTHER" id="PTHR12537:SF12">
    <property type="entry name" value="MATERNAL PROTEIN PUMILIO"/>
    <property type="match status" value="1"/>
</dbReference>
<dbReference type="InterPro" id="IPR011989">
    <property type="entry name" value="ARM-like"/>
</dbReference>
<feature type="repeat" description="Pumilio" evidence="10">
    <location>
        <begin position="789"/>
        <end position="824"/>
    </location>
</feature>
<dbReference type="InterPro" id="IPR033133">
    <property type="entry name" value="PUM-HD"/>
</dbReference>
<name>A0A2B7XE48_9EURO</name>
<feature type="repeat" description="Pumilio" evidence="10">
    <location>
        <begin position="566"/>
        <end position="601"/>
    </location>
</feature>
<feature type="compositionally biased region" description="Polar residues" evidence="11">
    <location>
        <begin position="207"/>
        <end position="220"/>
    </location>
</feature>
<feature type="repeat" description="Pumilio" evidence="10">
    <location>
        <begin position="674"/>
        <end position="709"/>
    </location>
</feature>
<dbReference type="Pfam" id="PF00806">
    <property type="entry name" value="PUF"/>
    <property type="match status" value="8"/>
</dbReference>
<dbReference type="FunFam" id="1.25.10.10:FF:000004">
    <property type="entry name" value="Pumilio homolog 1 isoform 2"/>
    <property type="match status" value="1"/>
</dbReference>
<feature type="compositionally biased region" description="Polar residues" evidence="11">
    <location>
        <begin position="160"/>
        <end position="174"/>
    </location>
</feature>
<feature type="compositionally biased region" description="Low complexity" evidence="11">
    <location>
        <begin position="880"/>
        <end position="893"/>
    </location>
</feature>
<evidence type="ECO:0000256" key="5">
    <source>
        <dbReference type="ARBA" id="ARBA00022737"/>
    </source>
</evidence>
<dbReference type="STRING" id="1447875.A0A2B7XE48"/>
<dbReference type="PROSITE" id="PS50302">
    <property type="entry name" value="PUM"/>
    <property type="match status" value="8"/>
</dbReference>
<dbReference type="InterPro" id="IPR016024">
    <property type="entry name" value="ARM-type_fold"/>
</dbReference>
<keyword evidence="4" id="KW-0698">rRNA processing</keyword>
<dbReference type="InterPro" id="IPR033712">
    <property type="entry name" value="Pumilio_RNA-bd"/>
</dbReference>
<dbReference type="CDD" id="cd07920">
    <property type="entry name" value="Pumilio"/>
    <property type="match status" value="1"/>
</dbReference>
<dbReference type="InterPro" id="IPR001313">
    <property type="entry name" value="Pumilio_RNA-bd_rpt"/>
</dbReference>
<evidence type="ECO:0000256" key="2">
    <source>
        <dbReference type="ARBA" id="ARBA00022490"/>
    </source>
</evidence>
<comment type="similarity">
    <text evidence="8">Belongs to the PUF3 family.</text>
</comment>
<feature type="compositionally biased region" description="Polar residues" evidence="11">
    <location>
        <begin position="17"/>
        <end position="28"/>
    </location>
</feature>
<evidence type="ECO:0000256" key="10">
    <source>
        <dbReference type="PROSITE-ProRule" id="PRU00317"/>
    </source>
</evidence>
<dbReference type="GO" id="GO:0005737">
    <property type="term" value="C:cytoplasm"/>
    <property type="evidence" value="ECO:0007669"/>
    <property type="project" value="UniProtKB-SubCell"/>
</dbReference>
<dbReference type="EMBL" id="PDNB01000089">
    <property type="protein sequence ID" value="PGH09934.1"/>
    <property type="molecule type" value="Genomic_DNA"/>
</dbReference>
<feature type="compositionally biased region" description="Low complexity" evidence="11">
    <location>
        <begin position="90"/>
        <end position="104"/>
    </location>
</feature>
<dbReference type="GO" id="GO:0006364">
    <property type="term" value="P:rRNA processing"/>
    <property type="evidence" value="ECO:0007669"/>
    <property type="project" value="UniProtKB-KW"/>
</dbReference>
<evidence type="ECO:0000313" key="13">
    <source>
        <dbReference type="EMBL" id="PGH09934.1"/>
    </source>
</evidence>
<feature type="region of interest" description="Disordered" evidence="11">
    <location>
        <begin position="1"/>
        <end position="46"/>
    </location>
</feature>
<evidence type="ECO:0000256" key="7">
    <source>
        <dbReference type="ARBA" id="ARBA00024893"/>
    </source>
</evidence>
<feature type="repeat" description="Pumilio" evidence="10">
    <location>
        <begin position="638"/>
        <end position="673"/>
    </location>
</feature>
<keyword evidence="2" id="KW-0963">Cytoplasm</keyword>
<reference evidence="13 14" key="1">
    <citation type="submission" date="2017-10" db="EMBL/GenBank/DDBJ databases">
        <title>Comparative genomics in systemic dimorphic fungi from Ajellomycetaceae.</title>
        <authorList>
            <person name="Munoz J.F."/>
            <person name="Mcewen J.G."/>
            <person name="Clay O.K."/>
            <person name="Cuomo C.A."/>
        </authorList>
    </citation>
    <scope>NUCLEOTIDE SEQUENCE [LARGE SCALE GENOMIC DNA]</scope>
    <source>
        <strain evidence="13 14">UAMH5409</strain>
    </source>
</reference>
<feature type="repeat" description="Pumilio" evidence="10">
    <location>
        <begin position="602"/>
        <end position="637"/>
    </location>
</feature>
<keyword evidence="5" id="KW-0677">Repeat</keyword>
<comment type="subcellular location">
    <subcellularLocation>
        <location evidence="1">Cytoplasm</location>
    </subcellularLocation>
</comment>
<keyword evidence="14" id="KW-1185">Reference proteome</keyword>
<evidence type="ECO:0000256" key="8">
    <source>
        <dbReference type="ARBA" id="ARBA00060736"/>
    </source>
</evidence>
<sequence>MTSGLADGGVVHRGRGQTPNLGSSSMNGSDRPHIPQNSSIGRAFGAPKTNWNSNIWGNSSLGGGFGDSPIDNGRGRDHKNRGSIAEAPIEGKTGSGSLLSTSESDGWTARTTLPWDLSSSNSQPLSVSRGTLANPSPGQARDTPGGTSSPYFSVPRSSAIGLSSHTPTNKSFVTQPDMLPSSAPHDTSGLAGFNPYRSDEISRRPINGTSLRNNLGSRLQNKAGLPMNGDMDSPLSENTINSLNLQSFTPNGTDQSSGTREQSPYGHASHNSVSIVPQRPAHSAHASFHSDSHGNEHRFAQNDLASGFGKLHLQDDGYNFNHQVPSQRPPYHSHASYDGSLARFKPYLTADDGTVAYTAEDACDIPANHHFSAPRLNDRGPASPTISDYARSVNNFYSAGGTPITNGQFRTSSGSRLTGHIPDGQAELLERKLRGLQQEQQDYLQTAPNPLQARLSLAQGYGYTGYPGVPRVNPLSNFHYPTAPFGGLGPASVLPRGPHRDHDPIQVVRSPLLEEFRTNNKNSKRYELKDIYNHIVEFSGDQHGSRFIQHMLESANSDEKDQVFREIQPNSLQLMTDVFGNYVVQKLFEHGNQSQKKILANQMKGHILALSTQMYGCRVVQKALEHILTDQQASMVKELENHVLKCVKDQNGNHVIQKAVERVPTVHIQFIINAFKGQVHRLAAHPYGCRVIQRMLEHCNEADRQAILAELHACTASLIPDQFGNYVIQHVIENGEEHDKAKIISIVISQLLVFSKHKFASNVVEKSIEFGAENQRVEILRLLTTPNDRGENPLLGLMRDQYGNYVIQKVLGQLKGAEREALVKQIEPQLAQLKKFSYGKQIVAIEKLIYDSQATDTPSAETPPARQNSGSHASLRELDTSPSSDDTPASPAAGTQSPRGSSLPSTNGSVVEGSIDQQKQSLVSSAATTPMSERIDDAQGSAIDKSSPRPGR</sequence>
<dbReference type="Proteomes" id="UP000223968">
    <property type="component" value="Unassembled WGS sequence"/>
</dbReference>
<dbReference type="OrthoDB" id="668540at2759"/>
<dbReference type="SUPFAM" id="SSF48371">
    <property type="entry name" value="ARM repeat"/>
    <property type="match status" value="1"/>
</dbReference>
<evidence type="ECO:0000259" key="12">
    <source>
        <dbReference type="PROSITE" id="PS50303"/>
    </source>
</evidence>
<evidence type="ECO:0000256" key="9">
    <source>
        <dbReference type="ARBA" id="ARBA00081811"/>
    </source>
</evidence>
<gene>
    <name evidence="13" type="ORF">AJ79_05550</name>
</gene>
<dbReference type="GO" id="GO:0000288">
    <property type="term" value="P:nuclear-transcribed mRNA catabolic process, deadenylation-dependent decay"/>
    <property type="evidence" value="ECO:0007669"/>
    <property type="project" value="TreeGrafter"/>
</dbReference>
<dbReference type="SMART" id="SM00025">
    <property type="entry name" value="Pumilio"/>
    <property type="match status" value="8"/>
</dbReference>
<evidence type="ECO:0000256" key="4">
    <source>
        <dbReference type="ARBA" id="ARBA00022552"/>
    </source>
</evidence>
<evidence type="ECO:0000256" key="11">
    <source>
        <dbReference type="SAM" id="MobiDB-lite"/>
    </source>
</evidence>
<feature type="compositionally biased region" description="Polar residues" evidence="11">
    <location>
        <begin position="235"/>
        <end position="262"/>
    </location>
</feature>
<feature type="repeat" description="Pumilio" evidence="10">
    <location>
        <begin position="530"/>
        <end position="565"/>
    </location>
</feature>
<dbReference type="PANTHER" id="PTHR12537">
    <property type="entry name" value="RNA BINDING PROTEIN PUMILIO-RELATED"/>
    <property type="match status" value="1"/>
</dbReference>
<evidence type="ECO:0000256" key="3">
    <source>
        <dbReference type="ARBA" id="ARBA00022517"/>
    </source>
</evidence>
<dbReference type="PROSITE" id="PS50303">
    <property type="entry name" value="PUM_HD"/>
    <property type="match status" value="1"/>
</dbReference>
<comment type="caution">
    <text evidence="13">The sequence shown here is derived from an EMBL/GenBank/DDBJ whole genome shotgun (WGS) entry which is preliminary data.</text>
</comment>
<protein>
    <recommendedName>
        <fullName evidence="9">Pumilio homology domain family member 3</fullName>
    </recommendedName>
</protein>
<feature type="compositionally biased region" description="Polar residues" evidence="11">
    <location>
        <begin position="894"/>
        <end position="931"/>
    </location>
</feature>
<comment type="function">
    <text evidence="7">RNA-binding nucleolar protein required for pre-rRNA processing. Involved in production of 18S rRNA and assembly of small ribosomal subunit.</text>
</comment>
<dbReference type="GO" id="GO:0003730">
    <property type="term" value="F:mRNA 3'-UTR binding"/>
    <property type="evidence" value="ECO:0007669"/>
    <property type="project" value="TreeGrafter"/>
</dbReference>
<evidence type="ECO:0000256" key="6">
    <source>
        <dbReference type="ARBA" id="ARBA00022884"/>
    </source>
</evidence>
<feature type="region of interest" description="Disordered" evidence="11">
    <location>
        <begin position="66"/>
        <end position="272"/>
    </location>
</feature>
<feature type="compositionally biased region" description="Low complexity" evidence="11">
    <location>
        <begin position="118"/>
        <end position="128"/>
    </location>
</feature>
<feature type="repeat" description="Pumilio" evidence="10">
    <location>
        <begin position="710"/>
        <end position="745"/>
    </location>
</feature>
<feature type="domain" description="PUM-HD" evidence="12">
    <location>
        <begin position="508"/>
        <end position="850"/>
    </location>
</feature>
<keyword evidence="3" id="KW-0690">Ribosome biogenesis</keyword>